<protein>
    <submittedName>
        <fullName evidence="2">Uncharacterized protein</fullName>
    </submittedName>
</protein>
<proteinExistence type="predicted"/>
<feature type="chain" id="PRO_5042083664" evidence="1">
    <location>
        <begin position="32"/>
        <end position="144"/>
    </location>
</feature>
<dbReference type="Proteomes" id="UP000503164">
    <property type="component" value="Chromosome"/>
</dbReference>
<keyword evidence="1" id="KW-0732">Signal</keyword>
<accession>A0AAE6XS47</accession>
<organism evidence="2 3">
    <name type="scientific">Clavibacter capsici</name>
    <dbReference type="NCBI Taxonomy" id="1874630"/>
    <lineage>
        <taxon>Bacteria</taxon>
        <taxon>Bacillati</taxon>
        <taxon>Actinomycetota</taxon>
        <taxon>Actinomycetes</taxon>
        <taxon>Micrococcales</taxon>
        <taxon>Microbacteriaceae</taxon>
        <taxon>Clavibacter</taxon>
    </lineage>
</organism>
<gene>
    <name evidence="2" type="ORF">GW570_11070</name>
</gene>
<dbReference type="EMBL" id="CP048049">
    <property type="protein sequence ID" value="QIS45590.1"/>
    <property type="molecule type" value="Genomic_DNA"/>
</dbReference>
<sequence length="144" mass="15753">MRRASLMSAALLALVLGVTGAVMGPAPAAHALSGYRVCGVFNSSTRGDLYGTGLVAMIYKDDHNNETCSKKIDFMRDHYGSAYAGSSARRTFIMVDCETFGARIGEDDEVDICRDMDVNLIYRYTSKYDARYPGGAAGISFWHR</sequence>
<evidence type="ECO:0000256" key="1">
    <source>
        <dbReference type="SAM" id="SignalP"/>
    </source>
</evidence>
<reference evidence="2 3" key="1">
    <citation type="journal article" date="2020" name="Mol. Plant Pathol.">
        <title>Plasmid composition and the chpG gene determine the virulence level of Clavibacter capsici natural isolates in pepper.</title>
        <authorList>
            <person name="Hwang I.S."/>
            <person name="Lee H.M."/>
            <person name="Oh E.J."/>
            <person name="Lee S."/>
            <person name="Heu S."/>
            <person name="Oh C.S."/>
        </authorList>
    </citation>
    <scope>NUCLEOTIDE SEQUENCE [LARGE SCALE GENOMIC DNA]</scope>
    <source>
        <strain evidence="2 3">1101</strain>
    </source>
</reference>
<dbReference type="AlphaFoldDB" id="A0AAE6XS47"/>
<evidence type="ECO:0000313" key="3">
    <source>
        <dbReference type="Proteomes" id="UP000503164"/>
    </source>
</evidence>
<keyword evidence="3" id="KW-1185">Reference proteome</keyword>
<feature type="signal peptide" evidence="1">
    <location>
        <begin position="1"/>
        <end position="31"/>
    </location>
</feature>
<name>A0AAE6XS47_9MICO</name>
<dbReference type="RefSeq" id="WP_157883528.1">
    <property type="nucleotide sequence ID" value="NZ_CP012573.1"/>
</dbReference>
<evidence type="ECO:0000313" key="2">
    <source>
        <dbReference type="EMBL" id="QIS45590.1"/>
    </source>
</evidence>